<name>A0A6A6QQM9_9PEZI</name>
<feature type="non-terminal residue" evidence="1">
    <location>
        <position position="73"/>
    </location>
</feature>
<dbReference type="EMBL" id="MU004190">
    <property type="protein sequence ID" value="KAF2494701.1"/>
    <property type="molecule type" value="Genomic_DNA"/>
</dbReference>
<dbReference type="GO" id="GO:0001228">
    <property type="term" value="F:DNA-binding transcription activator activity, RNA polymerase II-specific"/>
    <property type="evidence" value="ECO:0007669"/>
    <property type="project" value="TreeGrafter"/>
</dbReference>
<organism evidence="1 2">
    <name type="scientific">Lophium mytilinum</name>
    <dbReference type="NCBI Taxonomy" id="390894"/>
    <lineage>
        <taxon>Eukaryota</taxon>
        <taxon>Fungi</taxon>
        <taxon>Dikarya</taxon>
        <taxon>Ascomycota</taxon>
        <taxon>Pezizomycotina</taxon>
        <taxon>Dothideomycetes</taxon>
        <taxon>Pleosporomycetidae</taxon>
        <taxon>Mytilinidiales</taxon>
        <taxon>Mytilinidiaceae</taxon>
        <taxon>Lophium</taxon>
    </lineage>
</organism>
<protein>
    <submittedName>
        <fullName evidence="1">Uncharacterized protein</fullName>
    </submittedName>
</protein>
<dbReference type="InterPro" id="IPR053157">
    <property type="entry name" value="Sterol_Uptake_Regulator"/>
</dbReference>
<dbReference type="PANTHER" id="PTHR47784">
    <property type="entry name" value="STEROL UPTAKE CONTROL PROTEIN 2"/>
    <property type="match status" value="1"/>
</dbReference>
<dbReference type="Proteomes" id="UP000799750">
    <property type="component" value="Unassembled WGS sequence"/>
</dbReference>
<dbReference type="AlphaFoldDB" id="A0A6A6QQM9"/>
<evidence type="ECO:0000313" key="1">
    <source>
        <dbReference type="EMBL" id="KAF2494701.1"/>
    </source>
</evidence>
<dbReference type="PANTHER" id="PTHR47784:SF5">
    <property type="entry name" value="STEROL UPTAKE CONTROL PROTEIN 2"/>
    <property type="match status" value="1"/>
</dbReference>
<proteinExistence type="predicted"/>
<feature type="non-terminal residue" evidence="1">
    <location>
        <position position="1"/>
    </location>
</feature>
<evidence type="ECO:0000313" key="2">
    <source>
        <dbReference type="Proteomes" id="UP000799750"/>
    </source>
</evidence>
<accession>A0A6A6QQM9</accession>
<keyword evidence="2" id="KW-1185">Reference proteome</keyword>
<sequence>VVYAWPIKVPAAFLVMVKELKPEALILLAHYSLLLNRADQVWYMQGMSRRLLQTIHGKIGKEWESWIAWPLQQ</sequence>
<dbReference type="OrthoDB" id="3546279at2759"/>
<reference evidence="1" key="1">
    <citation type="journal article" date="2020" name="Stud. Mycol.">
        <title>101 Dothideomycetes genomes: a test case for predicting lifestyles and emergence of pathogens.</title>
        <authorList>
            <person name="Haridas S."/>
            <person name="Albert R."/>
            <person name="Binder M."/>
            <person name="Bloem J."/>
            <person name="Labutti K."/>
            <person name="Salamov A."/>
            <person name="Andreopoulos B."/>
            <person name="Baker S."/>
            <person name="Barry K."/>
            <person name="Bills G."/>
            <person name="Bluhm B."/>
            <person name="Cannon C."/>
            <person name="Castanera R."/>
            <person name="Culley D."/>
            <person name="Daum C."/>
            <person name="Ezra D."/>
            <person name="Gonzalez J."/>
            <person name="Henrissat B."/>
            <person name="Kuo A."/>
            <person name="Liang C."/>
            <person name="Lipzen A."/>
            <person name="Lutzoni F."/>
            <person name="Magnuson J."/>
            <person name="Mondo S."/>
            <person name="Nolan M."/>
            <person name="Ohm R."/>
            <person name="Pangilinan J."/>
            <person name="Park H.-J."/>
            <person name="Ramirez L."/>
            <person name="Alfaro M."/>
            <person name="Sun H."/>
            <person name="Tritt A."/>
            <person name="Yoshinaga Y."/>
            <person name="Zwiers L.-H."/>
            <person name="Turgeon B."/>
            <person name="Goodwin S."/>
            <person name="Spatafora J."/>
            <person name="Crous P."/>
            <person name="Grigoriev I."/>
        </authorList>
    </citation>
    <scope>NUCLEOTIDE SEQUENCE</scope>
    <source>
        <strain evidence="1">CBS 269.34</strain>
    </source>
</reference>
<gene>
    <name evidence="1" type="ORF">BU16DRAFT_445206</name>
</gene>